<protein>
    <submittedName>
        <fullName evidence="1">Transposase (IS4)</fullName>
    </submittedName>
</protein>
<accession>T0YDK1</accession>
<dbReference type="EMBL" id="AUZX01015107">
    <property type="protein sequence ID" value="EQD29887.1"/>
    <property type="molecule type" value="Genomic_DNA"/>
</dbReference>
<name>T0YDK1_9ZZZZ</name>
<gene>
    <name evidence="1" type="ORF">B1A_20472</name>
</gene>
<evidence type="ECO:0000313" key="1">
    <source>
        <dbReference type="EMBL" id="EQD29887.1"/>
    </source>
</evidence>
<dbReference type="AlphaFoldDB" id="T0YDK1"/>
<feature type="non-terminal residue" evidence="1">
    <location>
        <position position="197"/>
    </location>
</feature>
<proteinExistence type="predicted"/>
<comment type="caution">
    <text evidence="1">The sequence shown here is derived from an EMBL/GenBank/DDBJ whole genome shotgun (WGS) entry which is preliminary data.</text>
</comment>
<sequence length="197" mass="22488">MDAEILEAAKKVGEQLKIPVEAKKIGKQYYLYRDTTKWDKEKKKRVRVSEYLGKINENGLVVKNRQSIHEFGNSELVLGILDGITPELKKCFPDHWKDIIAMSAVRSMDPVPIRLMKSRWEKMYASQQVDAHLSPNTVSETLRIIGGDLDAQGRFFQFLVHGSEHLIFDLSSLFSRSANINIAEKGCNPDHAYVKQI</sequence>
<organism evidence="1">
    <name type="scientific">mine drainage metagenome</name>
    <dbReference type="NCBI Taxonomy" id="410659"/>
    <lineage>
        <taxon>unclassified sequences</taxon>
        <taxon>metagenomes</taxon>
        <taxon>ecological metagenomes</taxon>
    </lineage>
</organism>
<reference evidence="1" key="1">
    <citation type="submission" date="2013-08" db="EMBL/GenBank/DDBJ databases">
        <authorList>
            <person name="Mendez C."/>
            <person name="Richter M."/>
            <person name="Ferrer M."/>
            <person name="Sanchez J."/>
        </authorList>
    </citation>
    <scope>NUCLEOTIDE SEQUENCE</scope>
</reference>
<reference evidence="1" key="2">
    <citation type="journal article" date="2014" name="ISME J.">
        <title>Microbial stratification in low pH oxic and suboxic macroscopic growths along an acid mine drainage.</title>
        <authorList>
            <person name="Mendez-Garcia C."/>
            <person name="Mesa V."/>
            <person name="Sprenger R.R."/>
            <person name="Richter M."/>
            <person name="Diez M.S."/>
            <person name="Solano J."/>
            <person name="Bargiela R."/>
            <person name="Golyshina O.V."/>
            <person name="Manteca A."/>
            <person name="Ramos J.L."/>
            <person name="Gallego J.R."/>
            <person name="Llorente I."/>
            <person name="Martins Dos Santos V.A."/>
            <person name="Jensen O.N."/>
            <person name="Pelaez A.I."/>
            <person name="Sanchez J."/>
            <person name="Ferrer M."/>
        </authorList>
    </citation>
    <scope>NUCLEOTIDE SEQUENCE</scope>
</reference>